<reference evidence="1 2" key="1">
    <citation type="journal article" date="2023" name="Science">
        <title>Complex scaffold remodeling in plant triterpene biosynthesis.</title>
        <authorList>
            <person name="De La Pena R."/>
            <person name="Hodgson H."/>
            <person name="Liu J.C."/>
            <person name="Stephenson M.J."/>
            <person name="Martin A.C."/>
            <person name="Owen C."/>
            <person name="Harkess A."/>
            <person name="Leebens-Mack J."/>
            <person name="Jimenez L.E."/>
            <person name="Osbourn A."/>
            <person name="Sattely E.S."/>
        </authorList>
    </citation>
    <scope>NUCLEOTIDE SEQUENCE [LARGE SCALE GENOMIC DNA]</scope>
    <source>
        <strain evidence="2">cv. JPN11</strain>
        <tissue evidence="1">Leaf</tissue>
    </source>
</reference>
<gene>
    <name evidence="1" type="ORF">OWV82_016051</name>
</gene>
<protein>
    <submittedName>
        <fullName evidence="1">L10-interacting MYB domain-containing protein-like</fullName>
    </submittedName>
</protein>
<accession>A0ACC1XF18</accession>
<organism evidence="1 2">
    <name type="scientific">Melia azedarach</name>
    <name type="common">Chinaberry tree</name>
    <dbReference type="NCBI Taxonomy" id="155640"/>
    <lineage>
        <taxon>Eukaryota</taxon>
        <taxon>Viridiplantae</taxon>
        <taxon>Streptophyta</taxon>
        <taxon>Embryophyta</taxon>
        <taxon>Tracheophyta</taxon>
        <taxon>Spermatophyta</taxon>
        <taxon>Magnoliopsida</taxon>
        <taxon>eudicotyledons</taxon>
        <taxon>Gunneridae</taxon>
        <taxon>Pentapetalae</taxon>
        <taxon>rosids</taxon>
        <taxon>malvids</taxon>
        <taxon>Sapindales</taxon>
        <taxon>Meliaceae</taxon>
        <taxon>Melia</taxon>
    </lineage>
</organism>
<proteinExistence type="predicted"/>
<keyword evidence="2" id="KW-1185">Reference proteome</keyword>
<evidence type="ECO:0000313" key="1">
    <source>
        <dbReference type="EMBL" id="KAJ4709783.1"/>
    </source>
</evidence>
<evidence type="ECO:0000313" key="2">
    <source>
        <dbReference type="Proteomes" id="UP001164539"/>
    </source>
</evidence>
<sequence>MDLTVYYSAGPFKKLLLCCLLCFPPGYLLLFFIAIVYLVIMMILPKEPEYHAEYNYDTSRFHEYNGNLGNPYEVNNERVEDYSAKQENEKWRRKREKNYNPWESSPASSTSSPPVNVEDYSKYEFDLSSSDWESSSISSLDSSVSTSSTLSSTTTERTFSTSASSLRARAELNVQADDSIKQAHERWRLEKQMDNSPLRSPILSPHPPFYKVGKNRNKYAAWTRDEVLIYVAYYQTLEEKKSASKFNDGWWEAVIDGFFWETGVKYDKEQIKVRLRNMRKEWKAWTKVMNTAGFGWDSVEKIIRGDDKCWNAYIEVNPEAEIIRESTFPLYEELTVIFNYLGADQLHKEIKIPEDYLSENRRRRKMKRASSGF</sequence>
<dbReference type="EMBL" id="CM051402">
    <property type="protein sequence ID" value="KAJ4709783.1"/>
    <property type="molecule type" value="Genomic_DNA"/>
</dbReference>
<name>A0ACC1XF18_MELAZ</name>
<comment type="caution">
    <text evidence="1">The sequence shown here is derived from an EMBL/GenBank/DDBJ whole genome shotgun (WGS) entry which is preliminary data.</text>
</comment>
<dbReference type="Proteomes" id="UP001164539">
    <property type="component" value="Chromosome 9"/>
</dbReference>